<accession>A0AAN7SHH7</accession>
<evidence type="ECO:0000313" key="1">
    <source>
        <dbReference type="EMBL" id="KAK4881192.1"/>
    </source>
</evidence>
<protein>
    <recommendedName>
        <fullName evidence="3">DUF659 domain-containing protein</fullName>
    </recommendedName>
</protein>
<evidence type="ECO:0000313" key="2">
    <source>
        <dbReference type="Proteomes" id="UP001353858"/>
    </source>
</evidence>
<proteinExistence type="predicted"/>
<organism evidence="1 2">
    <name type="scientific">Aquatica leii</name>
    <dbReference type="NCBI Taxonomy" id="1421715"/>
    <lineage>
        <taxon>Eukaryota</taxon>
        <taxon>Metazoa</taxon>
        <taxon>Ecdysozoa</taxon>
        <taxon>Arthropoda</taxon>
        <taxon>Hexapoda</taxon>
        <taxon>Insecta</taxon>
        <taxon>Pterygota</taxon>
        <taxon>Neoptera</taxon>
        <taxon>Endopterygota</taxon>
        <taxon>Coleoptera</taxon>
        <taxon>Polyphaga</taxon>
        <taxon>Elateriformia</taxon>
        <taxon>Elateroidea</taxon>
        <taxon>Lampyridae</taxon>
        <taxon>Luciolinae</taxon>
        <taxon>Aquatica</taxon>
    </lineage>
</organism>
<evidence type="ECO:0008006" key="3">
    <source>
        <dbReference type="Google" id="ProtNLM"/>
    </source>
</evidence>
<dbReference type="Proteomes" id="UP001353858">
    <property type="component" value="Unassembled WGS sequence"/>
</dbReference>
<reference evidence="2" key="1">
    <citation type="submission" date="2023-01" db="EMBL/GenBank/DDBJ databases">
        <title>Key to firefly adult light organ development and bioluminescence: homeobox transcription factors regulate luciferase expression and transportation to peroxisome.</title>
        <authorList>
            <person name="Fu X."/>
        </authorList>
    </citation>
    <scope>NUCLEOTIDE SEQUENCE [LARGE SCALE GENOMIC DNA]</scope>
</reference>
<gene>
    <name evidence="1" type="ORF">RN001_004511</name>
</gene>
<dbReference type="EMBL" id="JARPUR010000002">
    <property type="protein sequence ID" value="KAK4881192.1"/>
    <property type="molecule type" value="Genomic_DNA"/>
</dbReference>
<dbReference type="AlphaFoldDB" id="A0AAN7SHH7"/>
<keyword evidence="2" id="KW-1185">Reference proteome</keyword>
<sequence>MEGLKIFYSKLIHVTCLPHGLHRVAEIVRAEFPAVNELISTNKKVFVKAPSRLASFREKAPNIPLPPEPILTRWGTWLEAAECYSNNFECLKQIINCFDLSDAKCVEGAQALLKKKRICKGLLFIKTYFMCASVAISSLEKKNVLLSESLKTVKTVKNNIKTVPRNHMQNLFMS</sequence>
<name>A0AAN7SHH7_9COLE</name>
<comment type="caution">
    <text evidence="1">The sequence shown here is derived from an EMBL/GenBank/DDBJ whole genome shotgun (WGS) entry which is preliminary data.</text>
</comment>